<name>D5EA67_METMS</name>
<dbReference type="AlphaFoldDB" id="D5EA67"/>
<dbReference type="Proteomes" id="UP000001059">
    <property type="component" value="Chromosome"/>
</dbReference>
<evidence type="ECO:0000313" key="1">
    <source>
        <dbReference type="EMBL" id="ADE36068.1"/>
    </source>
</evidence>
<dbReference type="GeneID" id="55558072"/>
<dbReference type="KEGG" id="mmh:Mmah_0541"/>
<organism evidence="1 2">
    <name type="scientific">Methanohalophilus mahii (strain ATCC 35705 / DSM 5219 / SLP)</name>
    <dbReference type="NCBI Taxonomy" id="547558"/>
    <lineage>
        <taxon>Archaea</taxon>
        <taxon>Methanobacteriati</taxon>
        <taxon>Methanobacteriota</taxon>
        <taxon>Stenosarchaea group</taxon>
        <taxon>Methanomicrobia</taxon>
        <taxon>Methanosarcinales</taxon>
        <taxon>Methanosarcinaceae</taxon>
        <taxon>Methanohalophilus</taxon>
    </lineage>
</organism>
<evidence type="ECO:0000313" key="2">
    <source>
        <dbReference type="Proteomes" id="UP000001059"/>
    </source>
</evidence>
<dbReference type="OrthoDB" id="122112at2157"/>
<sequence length="48" mass="5390">MGADVAFTVCICLIPVCSVEIDNANAYMRSVRIYVSCEWHRIGDLFHA</sequence>
<accession>D5EA67</accession>
<gene>
    <name evidence="1" type="ordered locus">Mmah_0541</name>
</gene>
<protein>
    <submittedName>
        <fullName evidence="1">Uncharacterized protein</fullName>
    </submittedName>
</protein>
<dbReference type="RefSeq" id="WP_013037011.1">
    <property type="nucleotide sequence ID" value="NC_014002.1"/>
</dbReference>
<proteinExistence type="predicted"/>
<dbReference type="STRING" id="547558.Mmah_0541"/>
<dbReference type="HOGENOM" id="CLU_3148002_0_0_2"/>
<reference evidence="1 2" key="1">
    <citation type="submission" date="2010-03" db="EMBL/GenBank/DDBJ databases">
        <title>The complete genome of Methanohalophilus mahii DSM 5219.</title>
        <authorList>
            <consortium name="US DOE Joint Genome Institute (JGI-PGF)"/>
            <person name="Lucas S."/>
            <person name="Copeland A."/>
            <person name="Lapidus A."/>
            <person name="Glavina del Rio T."/>
            <person name="Dalin E."/>
            <person name="Tice H."/>
            <person name="Bruce D."/>
            <person name="Goodwin L."/>
            <person name="Pitluck S."/>
            <person name="Kyrpides N."/>
            <person name="Mavromatis K."/>
            <person name="Ivanova N."/>
            <person name="Lykidis A."/>
            <person name="Saunders E."/>
            <person name="Brettin T."/>
            <person name="Detter J.C."/>
            <person name="Han C."/>
            <person name="Land M."/>
            <person name="Hauser L."/>
            <person name="Markowitz V."/>
            <person name="Cheng J.-F."/>
            <person name="Hugenholtz P."/>
            <person name="Woyke T."/>
            <person name="Wu D."/>
            <person name="Spring S."/>
            <person name="Schneider S."/>
            <person name="Schroeder M."/>
            <person name="Klenk H.-P."/>
            <person name="Eisen J.A."/>
        </authorList>
    </citation>
    <scope>NUCLEOTIDE SEQUENCE [LARGE SCALE GENOMIC DNA]</scope>
    <source>
        <strain evidence="2">ATCC 35705 / DSM 5219 / SLP</strain>
    </source>
</reference>
<keyword evidence="2" id="KW-1185">Reference proteome</keyword>
<dbReference type="EMBL" id="CP001994">
    <property type="protein sequence ID" value="ADE36068.1"/>
    <property type="molecule type" value="Genomic_DNA"/>
</dbReference>